<sequence>MQTDTKASGEEERARLCPSPDAFCIANSRIANFIKFAKLLPISILKFGNLHFGVEEQPKRHTCQFSLEQKKATGILEPANMSRTLDFKQSSHVAYGINRMDIPAFEKTTESQ</sequence>
<accession>A0A085M1G4</accession>
<gene>
    <name evidence="1" type="ORF">M513_08101</name>
</gene>
<evidence type="ECO:0000313" key="2">
    <source>
        <dbReference type="Proteomes" id="UP000030764"/>
    </source>
</evidence>
<protein>
    <submittedName>
        <fullName evidence="1">Uncharacterized protein</fullName>
    </submittedName>
</protein>
<dbReference type="Proteomes" id="UP000030764">
    <property type="component" value="Unassembled WGS sequence"/>
</dbReference>
<keyword evidence="2" id="KW-1185">Reference proteome</keyword>
<evidence type="ECO:0000313" key="1">
    <source>
        <dbReference type="EMBL" id="KFD51060.1"/>
    </source>
</evidence>
<name>A0A085M1G4_9BILA</name>
<dbReference type="AlphaFoldDB" id="A0A085M1G4"/>
<organism evidence="1 2">
    <name type="scientific">Trichuris suis</name>
    <name type="common">pig whipworm</name>
    <dbReference type="NCBI Taxonomy" id="68888"/>
    <lineage>
        <taxon>Eukaryota</taxon>
        <taxon>Metazoa</taxon>
        <taxon>Ecdysozoa</taxon>
        <taxon>Nematoda</taxon>
        <taxon>Enoplea</taxon>
        <taxon>Dorylaimia</taxon>
        <taxon>Trichinellida</taxon>
        <taxon>Trichuridae</taxon>
        <taxon>Trichuris</taxon>
    </lineage>
</organism>
<dbReference type="EMBL" id="KL363244">
    <property type="protein sequence ID" value="KFD51060.1"/>
    <property type="molecule type" value="Genomic_DNA"/>
</dbReference>
<reference evidence="1 2" key="1">
    <citation type="journal article" date="2014" name="Nat. Genet.">
        <title>Genome and transcriptome of the porcine whipworm Trichuris suis.</title>
        <authorList>
            <person name="Jex A.R."/>
            <person name="Nejsum P."/>
            <person name="Schwarz E.M."/>
            <person name="Hu L."/>
            <person name="Young N.D."/>
            <person name="Hall R.S."/>
            <person name="Korhonen P.K."/>
            <person name="Liao S."/>
            <person name="Thamsborg S."/>
            <person name="Xia J."/>
            <person name="Xu P."/>
            <person name="Wang S."/>
            <person name="Scheerlinck J.P."/>
            <person name="Hofmann A."/>
            <person name="Sternberg P.W."/>
            <person name="Wang J."/>
            <person name="Gasser R.B."/>
        </authorList>
    </citation>
    <scope>NUCLEOTIDE SEQUENCE [LARGE SCALE GENOMIC DNA]</scope>
    <source>
        <strain evidence="1">DCEP-RM93M</strain>
    </source>
</reference>
<proteinExistence type="predicted"/>